<evidence type="ECO:0000313" key="2">
    <source>
        <dbReference type="EMBL" id="KRG27242.1"/>
    </source>
</evidence>
<protein>
    <recommendedName>
        <fullName evidence="4">Fumarate hydratase</fullName>
    </recommendedName>
</protein>
<organism evidence="2 3">
    <name type="scientific">Salegentibacter mishustinae</name>
    <dbReference type="NCBI Taxonomy" id="270918"/>
    <lineage>
        <taxon>Bacteria</taxon>
        <taxon>Pseudomonadati</taxon>
        <taxon>Bacteroidota</taxon>
        <taxon>Flavobacteriia</taxon>
        <taxon>Flavobacteriales</taxon>
        <taxon>Flavobacteriaceae</taxon>
        <taxon>Salegentibacter</taxon>
    </lineage>
</organism>
<dbReference type="Proteomes" id="UP000051643">
    <property type="component" value="Unassembled WGS sequence"/>
</dbReference>
<name>A0A0Q9ZCR9_9FLAO</name>
<dbReference type="STRING" id="270918.APR42_12115"/>
<dbReference type="RefSeq" id="WP_057483136.1">
    <property type="nucleotide sequence ID" value="NZ_BMWR01000007.1"/>
</dbReference>
<sequence>MIAVITADLINSSNYSESFLDEILKNLNSEFEKLQQDYAKNEIDFEIYRGDSFQGVISKYQDSLKIALRIKSLINKVKSKDQKTSSTLADVKIAIGIGAFDYKGDSIAESNGQAFQLSGRTLDEMKNDSRKIRLKTPLESLNSEFEASLFLLDAVMEKWSQASAEVVYFLLKGMKETEIAKILNISQSAVNQRKKACGWEAISVLLKRFENVTTQSF</sequence>
<evidence type="ECO:0000313" key="3">
    <source>
        <dbReference type="Proteomes" id="UP000051643"/>
    </source>
</evidence>
<gene>
    <name evidence="2" type="ORF">APR42_12115</name>
</gene>
<dbReference type="InterPro" id="IPR013324">
    <property type="entry name" value="RNA_pol_sigma_r3/r4-like"/>
</dbReference>
<dbReference type="AlphaFoldDB" id="A0A0Q9ZCR9"/>
<feature type="coiled-coil region" evidence="1">
    <location>
        <begin position="17"/>
        <end position="44"/>
    </location>
</feature>
<evidence type="ECO:0000256" key="1">
    <source>
        <dbReference type="SAM" id="Coils"/>
    </source>
</evidence>
<keyword evidence="3" id="KW-1185">Reference proteome</keyword>
<dbReference type="SUPFAM" id="SSF88659">
    <property type="entry name" value="Sigma3 and sigma4 domains of RNA polymerase sigma factors"/>
    <property type="match status" value="1"/>
</dbReference>
<proteinExistence type="predicted"/>
<reference evidence="2" key="1">
    <citation type="submission" date="2015-10" db="EMBL/GenBank/DDBJ databases">
        <title>Draft genome sequence of Salegentibacter mishustinae KCTC 12263.</title>
        <authorList>
            <person name="Lin W."/>
            <person name="Zheng Q."/>
        </authorList>
    </citation>
    <scope>NUCLEOTIDE SEQUENCE [LARGE SCALE GENOMIC DNA]</scope>
    <source>
        <strain evidence="2">KCTC 12263</strain>
    </source>
</reference>
<dbReference type="EMBL" id="LKTP01000037">
    <property type="protein sequence ID" value="KRG27242.1"/>
    <property type="molecule type" value="Genomic_DNA"/>
</dbReference>
<accession>A0A0Q9ZCR9</accession>
<keyword evidence="1" id="KW-0175">Coiled coil</keyword>
<comment type="caution">
    <text evidence="2">The sequence shown here is derived from an EMBL/GenBank/DDBJ whole genome shotgun (WGS) entry which is preliminary data.</text>
</comment>
<evidence type="ECO:0008006" key="4">
    <source>
        <dbReference type="Google" id="ProtNLM"/>
    </source>
</evidence>
<dbReference type="OrthoDB" id="7064118at2"/>